<reference evidence="2 3" key="2">
    <citation type="journal article" date="2021" name="Microorganisms">
        <title>The Ever-Expanding Pseudomonas Genus: Description of 43 New Species and Partition of the Pseudomonas putida Group.</title>
        <authorList>
            <person name="Girard L."/>
            <person name="Lood C."/>
            <person name="Hofte M."/>
            <person name="Vandamme P."/>
            <person name="Rokni-Zadeh H."/>
            <person name="van Noort V."/>
            <person name="Lavigne R."/>
            <person name="De Mot R."/>
        </authorList>
    </citation>
    <scope>NUCLEOTIDE SEQUENCE [LARGE SCALE GENOMIC DNA]</scope>
    <source>
        <strain evidence="2 3">SWRI65</strain>
    </source>
</reference>
<reference evidence="2 3" key="1">
    <citation type="journal article" date="2020" name="Microorganisms">
        <title>Reliable Identification of Environmental Pseudomonas Isolates Using the rpoD Gene.</title>
        <authorList>
            <consortium name="The Broad Institute Genome Sequencing Platform"/>
            <person name="Girard L."/>
            <person name="Lood C."/>
            <person name="Rokni-Zadeh H."/>
            <person name="van Noort V."/>
            <person name="Lavigne R."/>
            <person name="De Mot R."/>
        </authorList>
    </citation>
    <scope>NUCLEOTIDE SEQUENCE [LARGE SCALE GENOMIC DNA]</scope>
    <source>
        <strain evidence="2 3">SWRI65</strain>
    </source>
</reference>
<proteinExistence type="predicted"/>
<dbReference type="Proteomes" id="UP000631521">
    <property type="component" value="Chromosome"/>
</dbReference>
<protein>
    <submittedName>
        <fullName evidence="2">Uncharacterized protein</fullName>
    </submittedName>
</protein>
<dbReference type="KEGG" id="phv:HU739_006565"/>
<dbReference type="RefSeq" id="WP_186547959.1">
    <property type="nucleotide sequence ID" value="NZ_CP077091.1"/>
</dbReference>
<evidence type="ECO:0000256" key="1">
    <source>
        <dbReference type="SAM" id="MobiDB-lite"/>
    </source>
</evidence>
<dbReference type="AlphaFoldDB" id="A0A9E6P374"/>
<name>A0A9E6P374_9PSED</name>
<accession>A0A9E6P374</accession>
<dbReference type="EMBL" id="CP077091">
    <property type="protein sequence ID" value="QXI18655.1"/>
    <property type="molecule type" value="Genomic_DNA"/>
</dbReference>
<feature type="region of interest" description="Disordered" evidence="1">
    <location>
        <begin position="67"/>
        <end position="87"/>
    </location>
</feature>
<sequence length="87" mass="9384">MKASIESRPCAPQLEKAEEPAHEMEVCSLPAHVLSDTPPDTAETPALAVSVATPITRRCCYERSQGIAQAERHSSATHTRPVCERGS</sequence>
<gene>
    <name evidence="2" type="ORF">HU739_006565</name>
</gene>
<evidence type="ECO:0000313" key="2">
    <source>
        <dbReference type="EMBL" id="QXI18655.1"/>
    </source>
</evidence>
<evidence type="ECO:0000313" key="3">
    <source>
        <dbReference type="Proteomes" id="UP000631521"/>
    </source>
</evidence>
<organism evidence="2 3">
    <name type="scientific">Pseudomonas hamedanensis</name>
    <dbReference type="NCBI Taxonomy" id="2745504"/>
    <lineage>
        <taxon>Bacteria</taxon>
        <taxon>Pseudomonadati</taxon>
        <taxon>Pseudomonadota</taxon>
        <taxon>Gammaproteobacteria</taxon>
        <taxon>Pseudomonadales</taxon>
        <taxon>Pseudomonadaceae</taxon>
        <taxon>Pseudomonas</taxon>
    </lineage>
</organism>
<keyword evidence="3" id="KW-1185">Reference proteome</keyword>
<feature type="region of interest" description="Disordered" evidence="1">
    <location>
        <begin position="1"/>
        <end position="22"/>
    </location>
</feature>